<feature type="transmembrane region" description="Helical" evidence="1">
    <location>
        <begin position="6"/>
        <end position="24"/>
    </location>
</feature>
<keyword evidence="4" id="KW-1185">Reference proteome</keyword>
<organism evidence="3 4">
    <name type="scientific">Methanosarcina horonobensis HB-1 = JCM 15518</name>
    <dbReference type="NCBI Taxonomy" id="1434110"/>
    <lineage>
        <taxon>Archaea</taxon>
        <taxon>Methanobacteriati</taxon>
        <taxon>Methanobacteriota</taxon>
        <taxon>Stenosarchaea group</taxon>
        <taxon>Methanomicrobia</taxon>
        <taxon>Methanosarcinales</taxon>
        <taxon>Methanosarcinaceae</taxon>
        <taxon>Methanosarcina</taxon>
    </lineage>
</organism>
<dbReference type="GO" id="GO:0003824">
    <property type="term" value="F:catalytic activity"/>
    <property type="evidence" value="ECO:0007669"/>
    <property type="project" value="InterPro"/>
</dbReference>
<dbReference type="CDD" id="cd00158">
    <property type="entry name" value="RHOD"/>
    <property type="match status" value="1"/>
</dbReference>
<dbReference type="PANTHER" id="PTHR44542">
    <property type="entry name" value="THIOSULFATE SULFURTRANSFERASE 18"/>
    <property type="match status" value="1"/>
</dbReference>
<protein>
    <recommendedName>
        <fullName evidence="2">Rhodanese domain-containing protein</fullName>
    </recommendedName>
</protein>
<dbReference type="OrthoDB" id="135517at2157"/>
<dbReference type="KEGG" id="mhor:MSHOH_3471"/>
<keyword evidence="1" id="KW-0812">Transmembrane</keyword>
<dbReference type="PANTHER" id="PTHR44542:SF14">
    <property type="entry name" value="PROTEIN HIGH ARSENIC CONTENT 1, MITOCHONDRIAL-RELATED"/>
    <property type="match status" value="1"/>
</dbReference>
<reference evidence="3 4" key="1">
    <citation type="submission" date="2014-07" db="EMBL/GenBank/DDBJ databases">
        <title>Methanogenic archaea and the global carbon cycle.</title>
        <authorList>
            <person name="Henriksen J.R."/>
            <person name="Luke J."/>
            <person name="Reinhart S."/>
            <person name="Benedict M.N."/>
            <person name="Youngblut N.D."/>
            <person name="Metcalf M.E."/>
            <person name="Whitaker R.J."/>
            <person name="Metcalf W.W."/>
        </authorList>
    </citation>
    <scope>NUCLEOTIDE SEQUENCE [LARGE SCALE GENOMIC DNA]</scope>
    <source>
        <strain evidence="3 4">HB-1</strain>
    </source>
</reference>
<dbReference type="HOGENOM" id="CLU_089574_1_0_2"/>
<dbReference type="SUPFAM" id="SSF52821">
    <property type="entry name" value="Rhodanese/Cell cycle control phosphatase"/>
    <property type="match status" value="1"/>
</dbReference>
<dbReference type="Proteomes" id="UP000033101">
    <property type="component" value="Chromosome"/>
</dbReference>
<feature type="domain" description="Rhodanese" evidence="2">
    <location>
        <begin position="46"/>
        <end position="145"/>
    </location>
</feature>
<dbReference type="AlphaFoldDB" id="A0A0E3SD42"/>
<dbReference type="PROSITE" id="PS50206">
    <property type="entry name" value="RHODANESE_3"/>
    <property type="match status" value="1"/>
</dbReference>
<dbReference type="InterPro" id="IPR036873">
    <property type="entry name" value="Rhodanese-like_dom_sf"/>
</dbReference>
<evidence type="ECO:0000256" key="1">
    <source>
        <dbReference type="SAM" id="Phobius"/>
    </source>
</evidence>
<dbReference type="STRING" id="1434110.MSHOH_3471"/>
<evidence type="ECO:0000259" key="2">
    <source>
        <dbReference type="PROSITE" id="PS50206"/>
    </source>
</evidence>
<evidence type="ECO:0000313" key="3">
    <source>
        <dbReference type="EMBL" id="AKB79954.1"/>
    </source>
</evidence>
<proteinExistence type="predicted"/>
<name>A0A0E3SD42_9EURY</name>
<dbReference type="GeneID" id="24832811"/>
<dbReference type="InterPro" id="IPR001763">
    <property type="entry name" value="Rhodanese-like_dom"/>
</dbReference>
<gene>
    <name evidence="3" type="ORF">MSHOH_3471</name>
</gene>
<dbReference type="EMBL" id="CP009516">
    <property type="protein sequence ID" value="AKB79954.1"/>
    <property type="molecule type" value="Genomic_DNA"/>
</dbReference>
<accession>A0A0E3SD42</accession>
<evidence type="ECO:0000313" key="4">
    <source>
        <dbReference type="Proteomes" id="UP000033101"/>
    </source>
</evidence>
<dbReference type="InterPro" id="IPR044684">
    <property type="entry name" value="STR17/STR18/HARC1-like"/>
</dbReference>
<dbReference type="RefSeq" id="WP_048141898.1">
    <property type="nucleotide sequence ID" value="NZ_BBCW01000021.1"/>
</dbReference>
<dbReference type="PATRIC" id="fig|1434110.4.peg.4454"/>
<sequence length="151" mass="16479">MDKQNLVYLASFLVLLIAIMIFAPRAQDSPAGIKNITVEKAKELIEKEDVFILDVRTPSEFNSSHIEGAVLIPVTNSGGSYLSPDSLLEARIDEVPEDKKILVYCRSGHRSVSASTILVNAGYSDVYNMQGGINAWIDAGYPVISSKKFGD</sequence>
<keyword evidence="1" id="KW-0472">Membrane</keyword>
<keyword evidence="1" id="KW-1133">Transmembrane helix</keyword>
<dbReference type="SMART" id="SM00450">
    <property type="entry name" value="RHOD"/>
    <property type="match status" value="1"/>
</dbReference>
<dbReference type="Gene3D" id="3.40.250.10">
    <property type="entry name" value="Rhodanese-like domain"/>
    <property type="match status" value="1"/>
</dbReference>
<dbReference type="Pfam" id="PF00581">
    <property type="entry name" value="Rhodanese"/>
    <property type="match status" value="1"/>
</dbReference>